<feature type="transmembrane region" description="Helical" evidence="1">
    <location>
        <begin position="82"/>
        <end position="102"/>
    </location>
</feature>
<dbReference type="AlphaFoldDB" id="S7W747"/>
<feature type="transmembrane region" description="Helical" evidence="1">
    <location>
        <begin position="108"/>
        <end position="126"/>
    </location>
</feature>
<protein>
    <submittedName>
        <fullName evidence="2">Uncharacterized protein</fullName>
    </submittedName>
</protein>
<dbReference type="EMBL" id="ATCN01000634">
    <property type="protein sequence ID" value="EPR78650.1"/>
    <property type="molecule type" value="Genomic_DNA"/>
</dbReference>
<evidence type="ECO:0000313" key="3">
    <source>
        <dbReference type="Proteomes" id="UP000014978"/>
    </source>
</evidence>
<dbReference type="Proteomes" id="UP000014978">
    <property type="component" value="Unassembled WGS sequence"/>
</dbReference>
<reference evidence="3" key="1">
    <citation type="journal article" date="2013" name="PLoS Genet.">
        <title>The genome of Spraguea lophii and the basis of host-microsporidian interactions.</title>
        <authorList>
            <person name="Campbell S.E."/>
            <person name="Williams T.A."/>
            <person name="Yousuf A."/>
            <person name="Soanes D.M."/>
            <person name="Paszkiewicz K.H."/>
            <person name="Williams B.A.P."/>
        </authorList>
    </citation>
    <scope>NUCLEOTIDE SEQUENCE [LARGE SCALE GENOMIC DNA]</scope>
    <source>
        <strain evidence="3">42_110</strain>
    </source>
</reference>
<keyword evidence="1" id="KW-0812">Transmembrane</keyword>
<feature type="transmembrane region" description="Helical" evidence="1">
    <location>
        <begin position="21"/>
        <end position="48"/>
    </location>
</feature>
<evidence type="ECO:0000313" key="2">
    <source>
        <dbReference type="EMBL" id="EPR78650.1"/>
    </source>
</evidence>
<name>S7W747_SPRLO</name>
<keyword evidence="1" id="KW-1133">Transmembrane helix</keyword>
<proteinExistence type="predicted"/>
<evidence type="ECO:0000256" key="1">
    <source>
        <dbReference type="SAM" id="Phobius"/>
    </source>
</evidence>
<feature type="transmembrane region" description="Helical" evidence="1">
    <location>
        <begin position="54"/>
        <end position="75"/>
    </location>
</feature>
<dbReference type="InParanoid" id="S7W747"/>
<gene>
    <name evidence="2" type="ORF">SLOPH_1060</name>
</gene>
<comment type="caution">
    <text evidence="2">The sequence shown here is derived from an EMBL/GenBank/DDBJ whole genome shotgun (WGS) entry which is preliminary data.</text>
</comment>
<dbReference type="HOGENOM" id="CLU_1846400_0_0_1"/>
<keyword evidence="3" id="KW-1185">Reference proteome</keyword>
<organism evidence="2 3">
    <name type="scientific">Spraguea lophii (strain 42_110)</name>
    <name type="common">Microsporidian parasite</name>
    <dbReference type="NCBI Taxonomy" id="1358809"/>
    <lineage>
        <taxon>Eukaryota</taxon>
        <taxon>Fungi</taxon>
        <taxon>Fungi incertae sedis</taxon>
        <taxon>Microsporidia</taxon>
        <taxon>Spragueidae</taxon>
        <taxon>Spraguea</taxon>
    </lineage>
</organism>
<accession>S7W747</accession>
<keyword evidence="1" id="KW-0472">Membrane</keyword>
<sequence length="139" mass="16801">MAFIIFYPVKFRFIDFYNDFFLNHLIFLVCFNTTFSIILVILLIVFMFTLYNNLILFLPIKMLYINEITLSRFGFKLKKEFLVIKISGFSTFYRFFNIFHSAHLTEIMFTHYLIVFHSFYLIYIFLKYSTGIFLVSSQG</sequence>
<dbReference type="VEuPathDB" id="MicrosporidiaDB:SLOPH_1060"/>